<gene>
    <name evidence="1" type="ORF">K458DRAFT_128705</name>
</gene>
<accession>A0A6G1JGD8</accession>
<dbReference type="Proteomes" id="UP000799291">
    <property type="component" value="Unassembled WGS sequence"/>
</dbReference>
<protein>
    <submittedName>
        <fullName evidence="1">Uncharacterized protein</fullName>
    </submittedName>
</protein>
<keyword evidence="2" id="KW-1185">Reference proteome</keyword>
<dbReference type="AlphaFoldDB" id="A0A6G1JGD8"/>
<organism evidence="1 2">
    <name type="scientific">Lentithecium fluviatile CBS 122367</name>
    <dbReference type="NCBI Taxonomy" id="1168545"/>
    <lineage>
        <taxon>Eukaryota</taxon>
        <taxon>Fungi</taxon>
        <taxon>Dikarya</taxon>
        <taxon>Ascomycota</taxon>
        <taxon>Pezizomycotina</taxon>
        <taxon>Dothideomycetes</taxon>
        <taxon>Pleosporomycetidae</taxon>
        <taxon>Pleosporales</taxon>
        <taxon>Massarineae</taxon>
        <taxon>Lentitheciaceae</taxon>
        <taxon>Lentithecium</taxon>
    </lineage>
</organism>
<proteinExistence type="predicted"/>
<evidence type="ECO:0000313" key="1">
    <source>
        <dbReference type="EMBL" id="KAF2689508.1"/>
    </source>
</evidence>
<sequence>MAAVLRGVRGAWERVVCGCADVQAVVGGGSWSLGWVRSRASLEHRMGDRRRCSCDYVSRVRPGDRSHAGPRYLGDRQKDGFNNRVSAGSFHIKRALCCRCARRHPPQRPEASSQTTSSRREIPAIRLGWLPIPQSRGPFRPSVTHLERRCAGRVPDLHDTSTP</sequence>
<dbReference type="EMBL" id="MU005572">
    <property type="protein sequence ID" value="KAF2689508.1"/>
    <property type="molecule type" value="Genomic_DNA"/>
</dbReference>
<name>A0A6G1JGD8_9PLEO</name>
<evidence type="ECO:0000313" key="2">
    <source>
        <dbReference type="Proteomes" id="UP000799291"/>
    </source>
</evidence>
<reference evidence="1" key="1">
    <citation type="journal article" date="2020" name="Stud. Mycol.">
        <title>101 Dothideomycetes genomes: a test case for predicting lifestyles and emergence of pathogens.</title>
        <authorList>
            <person name="Haridas S."/>
            <person name="Albert R."/>
            <person name="Binder M."/>
            <person name="Bloem J."/>
            <person name="Labutti K."/>
            <person name="Salamov A."/>
            <person name="Andreopoulos B."/>
            <person name="Baker S."/>
            <person name="Barry K."/>
            <person name="Bills G."/>
            <person name="Bluhm B."/>
            <person name="Cannon C."/>
            <person name="Castanera R."/>
            <person name="Culley D."/>
            <person name="Daum C."/>
            <person name="Ezra D."/>
            <person name="Gonzalez J."/>
            <person name="Henrissat B."/>
            <person name="Kuo A."/>
            <person name="Liang C."/>
            <person name="Lipzen A."/>
            <person name="Lutzoni F."/>
            <person name="Magnuson J."/>
            <person name="Mondo S."/>
            <person name="Nolan M."/>
            <person name="Ohm R."/>
            <person name="Pangilinan J."/>
            <person name="Park H.-J."/>
            <person name="Ramirez L."/>
            <person name="Alfaro M."/>
            <person name="Sun H."/>
            <person name="Tritt A."/>
            <person name="Yoshinaga Y."/>
            <person name="Zwiers L.-H."/>
            <person name="Turgeon B."/>
            <person name="Goodwin S."/>
            <person name="Spatafora J."/>
            <person name="Crous P."/>
            <person name="Grigoriev I."/>
        </authorList>
    </citation>
    <scope>NUCLEOTIDE SEQUENCE</scope>
    <source>
        <strain evidence="1">CBS 122367</strain>
    </source>
</reference>